<dbReference type="Pfam" id="PF13480">
    <property type="entry name" value="Acetyltransf_6"/>
    <property type="match status" value="1"/>
</dbReference>
<gene>
    <name evidence="2" type="ORF">GRI94_08170</name>
</gene>
<dbReference type="AlphaFoldDB" id="A0A845AQX3"/>
<keyword evidence="2" id="KW-0808">Transferase</keyword>
<dbReference type="GO" id="GO:0016740">
    <property type="term" value="F:transferase activity"/>
    <property type="evidence" value="ECO:0007669"/>
    <property type="project" value="UniProtKB-KW"/>
</dbReference>
<evidence type="ECO:0000313" key="3">
    <source>
        <dbReference type="Proteomes" id="UP000446786"/>
    </source>
</evidence>
<comment type="caution">
    <text evidence="2">The sequence shown here is derived from an EMBL/GenBank/DDBJ whole genome shotgun (WGS) entry which is preliminary data.</text>
</comment>
<organism evidence="2 3">
    <name type="scientific">Parerythrobacter jejuensis</name>
    <dbReference type="NCBI Taxonomy" id="795812"/>
    <lineage>
        <taxon>Bacteria</taxon>
        <taxon>Pseudomonadati</taxon>
        <taxon>Pseudomonadota</taxon>
        <taxon>Alphaproteobacteria</taxon>
        <taxon>Sphingomonadales</taxon>
        <taxon>Erythrobacteraceae</taxon>
        <taxon>Parerythrobacter</taxon>
    </lineage>
</organism>
<reference evidence="2 3" key="1">
    <citation type="submission" date="2019-12" db="EMBL/GenBank/DDBJ databases">
        <title>Genomic-based taxomic classification of the family Erythrobacteraceae.</title>
        <authorList>
            <person name="Xu L."/>
        </authorList>
    </citation>
    <scope>NUCLEOTIDE SEQUENCE [LARGE SCALE GENOMIC DNA]</scope>
    <source>
        <strain evidence="2 3">JCM 16677</strain>
    </source>
</reference>
<keyword evidence="3" id="KW-1185">Reference proteome</keyword>
<protein>
    <submittedName>
        <fullName evidence="2">GNAT family N-acetyltransferase</fullName>
    </submittedName>
</protein>
<dbReference type="InterPro" id="IPR038740">
    <property type="entry name" value="BioF2-like_GNAT_dom"/>
</dbReference>
<name>A0A845AQX3_9SPHN</name>
<accession>A0A845AQX3</accession>
<feature type="domain" description="BioF2-like acetyltransferase" evidence="1">
    <location>
        <begin position="175"/>
        <end position="317"/>
    </location>
</feature>
<dbReference type="Proteomes" id="UP000446786">
    <property type="component" value="Unassembled WGS sequence"/>
</dbReference>
<evidence type="ECO:0000259" key="1">
    <source>
        <dbReference type="Pfam" id="PF13480"/>
    </source>
</evidence>
<dbReference type="SUPFAM" id="SSF55729">
    <property type="entry name" value="Acyl-CoA N-acyltransferases (Nat)"/>
    <property type="match status" value="1"/>
</dbReference>
<sequence>MRVDPWRQSPALSLPERWDALASHACEPNPFFERWALKPALEQFDGDESVLLFTLLDQDELVGLMPLTRSRDYYDHAIPHVSIWLHHNAFCGAPLVATGYETIFWSSLLEWADSSGNLVPFLHLAGLPAGGQLHTALRDVARLQGRPATIVQEDERALLVSDLSPEDYFAQSMSSKKRKELRRQHKRLSEQGDLVFLRWSDAEGIDEWISSYLALEQAGWKGKQSTALADAAQTRTFFADALAGAAHAGRLERLSLELDGRQIAMLASFITPPGAYSFKTTFDEEYARFSPGVLLQRENLALLDQDDIAWCDSCAAADHPMIERIWREKRTILRVNVALGGMIRRHAMRALARIETGSFPKGL</sequence>
<proteinExistence type="predicted"/>
<dbReference type="Gene3D" id="3.40.630.30">
    <property type="match status" value="1"/>
</dbReference>
<evidence type="ECO:0000313" key="2">
    <source>
        <dbReference type="EMBL" id="MXP31797.1"/>
    </source>
</evidence>
<dbReference type="EMBL" id="WTYE01000001">
    <property type="protein sequence ID" value="MXP31797.1"/>
    <property type="molecule type" value="Genomic_DNA"/>
</dbReference>
<dbReference type="InterPro" id="IPR016181">
    <property type="entry name" value="Acyl_CoA_acyltransferase"/>
</dbReference>
<dbReference type="OrthoDB" id="213519at2"/>